<keyword evidence="7" id="KW-1185">Reference proteome</keyword>
<reference evidence="6 7" key="1">
    <citation type="journal article" date="2014" name="Genome Biol. Evol.">
        <title>The secreted proteins of Achlya hypogyna and Thraustotheca clavata identify the ancestral oomycete secretome and reveal gene acquisitions by horizontal gene transfer.</title>
        <authorList>
            <person name="Misner I."/>
            <person name="Blouin N."/>
            <person name="Leonard G."/>
            <person name="Richards T.A."/>
            <person name="Lane C.E."/>
        </authorList>
    </citation>
    <scope>NUCLEOTIDE SEQUENCE [LARGE SCALE GENOMIC DNA]</scope>
    <source>
        <strain evidence="6 7">ATCC 48635</strain>
    </source>
</reference>
<evidence type="ECO:0000313" key="6">
    <source>
        <dbReference type="EMBL" id="OQR96178.1"/>
    </source>
</evidence>
<dbReference type="EMBL" id="JNBR01000153">
    <property type="protein sequence ID" value="OQR96178.1"/>
    <property type="molecule type" value="Genomic_DNA"/>
</dbReference>
<gene>
    <name evidence="6" type="ORF">ACHHYP_16939</name>
</gene>
<keyword evidence="2 5" id="KW-0812">Transmembrane</keyword>
<dbReference type="Proteomes" id="UP000243579">
    <property type="component" value="Unassembled WGS sequence"/>
</dbReference>
<dbReference type="PANTHER" id="PTHR19317">
    <property type="entry name" value="PRENYLATED RAB ACCEPTOR 1-RELATED"/>
    <property type="match status" value="1"/>
</dbReference>
<accession>A0A1V9ZDW4</accession>
<organism evidence="6 7">
    <name type="scientific">Achlya hypogyna</name>
    <name type="common">Oomycete</name>
    <name type="synonym">Protoachlya hypogyna</name>
    <dbReference type="NCBI Taxonomy" id="1202772"/>
    <lineage>
        <taxon>Eukaryota</taxon>
        <taxon>Sar</taxon>
        <taxon>Stramenopiles</taxon>
        <taxon>Oomycota</taxon>
        <taxon>Saprolegniomycetes</taxon>
        <taxon>Saprolegniales</taxon>
        <taxon>Achlyaceae</taxon>
        <taxon>Achlya</taxon>
    </lineage>
</organism>
<comment type="similarity">
    <text evidence="5">Belongs to the PRA1 family.</text>
</comment>
<dbReference type="STRING" id="1202772.A0A1V9ZDW4"/>
<evidence type="ECO:0000256" key="3">
    <source>
        <dbReference type="ARBA" id="ARBA00022989"/>
    </source>
</evidence>
<feature type="transmembrane region" description="Helical" evidence="5">
    <location>
        <begin position="128"/>
        <end position="148"/>
    </location>
</feature>
<protein>
    <recommendedName>
        <fullName evidence="5">PRA1 family protein</fullName>
    </recommendedName>
</protein>
<evidence type="ECO:0000313" key="7">
    <source>
        <dbReference type="Proteomes" id="UP000243579"/>
    </source>
</evidence>
<proteinExistence type="inferred from homology"/>
<dbReference type="Pfam" id="PF03208">
    <property type="entry name" value="PRA1"/>
    <property type="match status" value="1"/>
</dbReference>
<dbReference type="PANTHER" id="PTHR19317:SF0">
    <property type="entry name" value="PRENYLATED RAB ACCEPTOR PROTEIN 1"/>
    <property type="match status" value="1"/>
</dbReference>
<sequence>MERTSSGKLGTAPDGTPDADELKIHSIVDQVVASVRKKINVHAIRSLFSFMGIGEEHPFTLLPKAQVLQRLRRNLEYFLVNYVLIFALIFFCVLIFHPYAMLSCVGTLAVWITVLAQRKQLQAMLGPSFPMLYIVYALAACTAFILAFSLLPSLLTATSITGVLGIVHALLRNTPASDKVDVLLEDHP</sequence>
<feature type="transmembrane region" description="Helical" evidence="5">
    <location>
        <begin position="74"/>
        <end position="93"/>
    </location>
</feature>
<dbReference type="AlphaFoldDB" id="A0A1V9ZDW4"/>
<keyword evidence="4 5" id="KW-0472">Membrane</keyword>
<comment type="caution">
    <text evidence="6">The sequence shown here is derived from an EMBL/GenBank/DDBJ whole genome shotgun (WGS) entry which is preliminary data.</text>
</comment>
<dbReference type="OrthoDB" id="63113at2759"/>
<dbReference type="InterPro" id="IPR004895">
    <property type="entry name" value="Prenylated_rab_accept_PRA1"/>
</dbReference>
<evidence type="ECO:0000256" key="1">
    <source>
        <dbReference type="ARBA" id="ARBA00004141"/>
    </source>
</evidence>
<dbReference type="GO" id="GO:0016020">
    <property type="term" value="C:membrane"/>
    <property type="evidence" value="ECO:0007669"/>
    <property type="project" value="UniProtKB-SubCell"/>
</dbReference>
<evidence type="ECO:0000256" key="2">
    <source>
        <dbReference type="ARBA" id="ARBA00022692"/>
    </source>
</evidence>
<evidence type="ECO:0000256" key="4">
    <source>
        <dbReference type="ARBA" id="ARBA00023136"/>
    </source>
</evidence>
<comment type="subcellular location">
    <subcellularLocation>
        <location evidence="1 5">Membrane</location>
        <topology evidence="1 5">Multi-pass membrane protein</topology>
    </subcellularLocation>
</comment>
<dbReference type="GO" id="GO:0005794">
    <property type="term" value="C:Golgi apparatus"/>
    <property type="evidence" value="ECO:0007669"/>
    <property type="project" value="TreeGrafter"/>
</dbReference>
<evidence type="ECO:0000256" key="5">
    <source>
        <dbReference type="RuleBase" id="RU363107"/>
    </source>
</evidence>
<name>A0A1V9ZDW4_ACHHY</name>
<keyword evidence="3 5" id="KW-1133">Transmembrane helix</keyword>